<proteinExistence type="predicted"/>
<gene>
    <name evidence="1" type="ORF">AVDCRST_MAG71-2901</name>
</gene>
<protein>
    <submittedName>
        <fullName evidence="1">Uncharacterized protein</fullName>
    </submittedName>
</protein>
<name>A0A6J4M9L7_9GAMM</name>
<dbReference type="EMBL" id="CADCUA010000693">
    <property type="protein sequence ID" value="CAA9353694.1"/>
    <property type="molecule type" value="Genomic_DNA"/>
</dbReference>
<sequence>GRDCAEDERPERGWSEVGTRASQCDQYRGSRIGAAAPLAGIGLHRRRGGAGSRSRERLHALRRVVARSGVAAEL</sequence>
<dbReference type="AlphaFoldDB" id="A0A6J4M9L7"/>
<accession>A0A6J4M9L7</accession>
<feature type="non-terminal residue" evidence="1">
    <location>
        <position position="74"/>
    </location>
</feature>
<organism evidence="1">
    <name type="scientific">uncultured Lysobacter sp</name>
    <dbReference type="NCBI Taxonomy" id="271060"/>
    <lineage>
        <taxon>Bacteria</taxon>
        <taxon>Pseudomonadati</taxon>
        <taxon>Pseudomonadota</taxon>
        <taxon>Gammaproteobacteria</taxon>
        <taxon>Lysobacterales</taxon>
        <taxon>Lysobacteraceae</taxon>
        <taxon>Lysobacter</taxon>
        <taxon>environmental samples</taxon>
    </lineage>
</organism>
<evidence type="ECO:0000313" key="1">
    <source>
        <dbReference type="EMBL" id="CAA9353694.1"/>
    </source>
</evidence>
<feature type="non-terminal residue" evidence="1">
    <location>
        <position position="1"/>
    </location>
</feature>
<reference evidence="1" key="1">
    <citation type="submission" date="2020-02" db="EMBL/GenBank/DDBJ databases">
        <authorList>
            <person name="Meier V. D."/>
        </authorList>
    </citation>
    <scope>NUCLEOTIDE SEQUENCE</scope>
    <source>
        <strain evidence="1">AVDCRST_MAG71</strain>
    </source>
</reference>